<evidence type="ECO:0000256" key="1">
    <source>
        <dbReference type="SAM" id="MobiDB-lite"/>
    </source>
</evidence>
<accession>R7YKH7</accession>
<dbReference type="RefSeq" id="XP_007777710.1">
    <property type="nucleotide sequence ID" value="XM_007779520.1"/>
</dbReference>
<reference evidence="3" key="1">
    <citation type="submission" date="2012-06" db="EMBL/GenBank/DDBJ databases">
        <title>The genome sequence of Coniosporium apollinis CBS 100218.</title>
        <authorList>
            <consortium name="The Broad Institute Genome Sequencing Platform"/>
            <person name="Cuomo C."/>
            <person name="Gorbushina A."/>
            <person name="Noack S."/>
            <person name="Walker B."/>
            <person name="Young S.K."/>
            <person name="Zeng Q."/>
            <person name="Gargeya S."/>
            <person name="Fitzgerald M."/>
            <person name="Haas B."/>
            <person name="Abouelleil A."/>
            <person name="Alvarado L."/>
            <person name="Arachchi H.M."/>
            <person name="Berlin A.M."/>
            <person name="Chapman S.B."/>
            <person name="Goldberg J."/>
            <person name="Griggs A."/>
            <person name="Gujja S."/>
            <person name="Hansen M."/>
            <person name="Howarth C."/>
            <person name="Imamovic A."/>
            <person name="Larimer J."/>
            <person name="McCowan C."/>
            <person name="Montmayeur A."/>
            <person name="Murphy C."/>
            <person name="Neiman D."/>
            <person name="Pearson M."/>
            <person name="Priest M."/>
            <person name="Roberts A."/>
            <person name="Saif S."/>
            <person name="Shea T."/>
            <person name="Sisk P."/>
            <person name="Sykes S."/>
            <person name="Wortman J."/>
            <person name="Nusbaum C."/>
            <person name="Birren B."/>
        </authorList>
    </citation>
    <scope>NUCLEOTIDE SEQUENCE [LARGE SCALE GENOMIC DNA]</scope>
    <source>
        <strain evidence="3">CBS 100218</strain>
    </source>
</reference>
<dbReference type="Proteomes" id="UP000016924">
    <property type="component" value="Unassembled WGS sequence"/>
</dbReference>
<name>R7YKH7_CONA1</name>
<dbReference type="AlphaFoldDB" id="R7YKH7"/>
<sequence>MSQTAGTLDERETRLVAIAMQCLKSGAPDVDLNKFAAMAGYASAASAGNAWRPLKDKIFNTAAVDGAVPATPKKKRGPNKPKKAAENGAAEGEEDATPKKTPKRKAAPKESGEDGASPKKRGRKPTIKSEPKVKEDEEDEDADAELSGGVKKEDQDADADAEEEPTV</sequence>
<evidence type="ECO:0000313" key="3">
    <source>
        <dbReference type="Proteomes" id="UP000016924"/>
    </source>
</evidence>
<feature type="region of interest" description="Disordered" evidence="1">
    <location>
        <begin position="63"/>
        <end position="167"/>
    </location>
</feature>
<feature type="compositionally biased region" description="Basic residues" evidence="1">
    <location>
        <begin position="72"/>
        <end position="82"/>
    </location>
</feature>
<keyword evidence="3" id="KW-1185">Reference proteome</keyword>
<evidence type="ECO:0000313" key="2">
    <source>
        <dbReference type="EMBL" id="EON62393.1"/>
    </source>
</evidence>
<dbReference type="HOGENOM" id="CLU_1786486_0_0_1"/>
<dbReference type="GeneID" id="19898926"/>
<protein>
    <submittedName>
        <fullName evidence="2">Uncharacterized protein</fullName>
    </submittedName>
</protein>
<dbReference type="OMA" id="TNAWGRI"/>
<gene>
    <name evidence="2" type="ORF">W97_01615</name>
</gene>
<dbReference type="OrthoDB" id="5403747at2759"/>
<dbReference type="EMBL" id="JH767558">
    <property type="protein sequence ID" value="EON62393.1"/>
    <property type="molecule type" value="Genomic_DNA"/>
</dbReference>
<dbReference type="eggNOG" id="ENOG502SW29">
    <property type="taxonomic scope" value="Eukaryota"/>
</dbReference>
<dbReference type="STRING" id="1168221.R7YKH7"/>
<organism evidence="2 3">
    <name type="scientific">Coniosporium apollinis (strain CBS 100218)</name>
    <name type="common">Rock-inhabiting black yeast</name>
    <dbReference type="NCBI Taxonomy" id="1168221"/>
    <lineage>
        <taxon>Eukaryota</taxon>
        <taxon>Fungi</taxon>
        <taxon>Dikarya</taxon>
        <taxon>Ascomycota</taxon>
        <taxon>Pezizomycotina</taxon>
        <taxon>Dothideomycetes</taxon>
        <taxon>Dothideomycetes incertae sedis</taxon>
        <taxon>Coniosporium</taxon>
    </lineage>
</organism>
<proteinExistence type="predicted"/>
<feature type="compositionally biased region" description="Acidic residues" evidence="1">
    <location>
        <begin position="155"/>
        <end position="167"/>
    </location>
</feature>